<evidence type="ECO:0000313" key="9">
    <source>
        <dbReference type="Proteomes" id="UP000031057"/>
    </source>
</evidence>
<feature type="domain" description="Lipoyl-binding" evidence="6">
    <location>
        <begin position="4"/>
        <end position="79"/>
    </location>
</feature>
<dbReference type="InterPro" id="IPR011053">
    <property type="entry name" value="Single_hybrid_motif"/>
</dbReference>
<dbReference type="InterPro" id="IPR023213">
    <property type="entry name" value="CAT-like_dom_sf"/>
</dbReference>
<feature type="region of interest" description="Disordered" evidence="5">
    <location>
        <begin position="240"/>
        <end position="260"/>
    </location>
</feature>
<dbReference type="EC" id="2.3.1.-" evidence="4"/>
<dbReference type="InterPro" id="IPR003016">
    <property type="entry name" value="2-oxoA_DH_lipoyl-BS"/>
</dbReference>
<feature type="domain" description="Peripheral subunit-binding (PSBD)" evidence="7">
    <location>
        <begin position="135"/>
        <end position="172"/>
    </location>
</feature>
<dbReference type="EMBL" id="JTDI01000001">
    <property type="protein sequence ID" value="KHK93193.1"/>
    <property type="molecule type" value="Genomic_DNA"/>
</dbReference>
<reference evidence="8 9" key="1">
    <citation type="submission" date="2014-10" db="EMBL/GenBank/DDBJ databases">
        <title>Genome sequence of Novosphingobium malaysiense MUSC 273(T).</title>
        <authorList>
            <person name="Lee L.-H."/>
        </authorList>
    </citation>
    <scope>NUCLEOTIDE SEQUENCE [LARGE SCALE GENOMIC DNA]</scope>
    <source>
        <strain evidence="8 9">MUSC 273</strain>
    </source>
</reference>
<accession>A0A0B1ZVJ1</accession>
<comment type="caution">
    <text evidence="8">The sequence shown here is derived from an EMBL/GenBank/DDBJ whole genome shotgun (WGS) entry which is preliminary data.</text>
</comment>
<evidence type="ECO:0000313" key="8">
    <source>
        <dbReference type="EMBL" id="KHK93193.1"/>
    </source>
</evidence>
<dbReference type="SUPFAM" id="SSF52777">
    <property type="entry name" value="CoA-dependent acyltransferases"/>
    <property type="match status" value="1"/>
</dbReference>
<dbReference type="PANTHER" id="PTHR23151:SF90">
    <property type="entry name" value="DIHYDROLIPOYLLYSINE-RESIDUE ACETYLTRANSFERASE COMPONENT OF PYRUVATE DEHYDROGENASE COMPLEX, MITOCHONDRIAL-RELATED"/>
    <property type="match status" value="1"/>
</dbReference>
<dbReference type="RefSeq" id="WP_039278780.1">
    <property type="nucleotide sequence ID" value="NZ_JTDI01000001.1"/>
</dbReference>
<evidence type="ECO:0000259" key="6">
    <source>
        <dbReference type="PROSITE" id="PS50968"/>
    </source>
</evidence>
<name>A0A0B1ZVJ1_9SPHN</name>
<dbReference type="Pfam" id="PF00364">
    <property type="entry name" value="Biotin_lipoyl"/>
    <property type="match status" value="1"/>
</dbReference>
<dbReference type="SUPFAM" id="SSF51230">
    <property type="entry name" value="Single hybrid motif"/>
    <property type="match status" value="1"/>
</dbReference>
<dbReference type="CDD" id="cd06849">
    <property type="entry name" value="lipoyl_domain"/>
    <property type="match status" value="1"/>
</dbReference>
<dbReference type="Gene3D" id="4.10.320.10">
    <property type="entry name" value="E3-binding domain"/>
    <property type="match status" value="2"/>
</dbReference>
<evidence type="ECO:0000256" key="4">
    <source>
        <dbReference type="RuleBase" id="RU003423"/>
    </source>
</evidence>
<evidence type="ECO:0000256" key="1">
    <source>
        <dbReference type="ARBA" id="ARBA00001938"/>
    </source>
</evidence>
<sequence>MAKLKPFTMPKWGIEMAEGTIADWMVEENAPFERGTVLTLIETDKITNEVEAEADGRFVRIIAEAGQTYPVGALLAVLSDGGEASAEEIDALIAGFTPSEAGFGPDGDEKSAPPAAAPASSDAKAAAPPVPEGVLISPVALEEAHKLGVDLAGVKGSGRNGKIFVQDVHQAARPEAAPQLVGAYPPTPASSVLSTPVARRLASLNGLDLAQVKGSGHRGKVRRDDVLAVLEQQAPATGAEAAATSASSATPSVSAPGAGAGADIVPMSSMRRTIARRLTQSKQQIPHFYVRRRVRADRLLALRASLEGERPSINDFILKACALALMEVPAVNVQVHGDDIHRFAAADVSVAVATDRGLVTPIVFAADGKTVTEIGAEMKGLAQRARSGKLKPEEFTGGSFSLSNLGSFGVEQFDAIINPPQGAILAVGKARPEPIDDDGAIRIVPVLHLSLSCDHRAIDGADGGRFMAALADLLEQPHLL</sequence>
<dbReference type="PROSITE" id="PS00189">
    <property type="entry name" value="LIPOYL"/>
    <property type="match status" value="1"/>
</dbReference>
<evidence type="ECO:0000256" key="2">
    <source>
        <dbReference type="ARBA" id="ARBA00007317"/>
    </source>
</evidence>
<dbReference type="InterPro" id="IPR000089">
    <property type="entry name" value="Biotin_lipoyl"/>
</dbReference>
<keyword evidence="3 4" id="KW-0450">Lipoyl</keyword>
<keyword evidence="4" id="KW-0012">Acyltransferase</keyword>
<gene>
    <name evidence="8" type="ORF">LK12_02350</name>
</gene>
<dbReference type="GO" id="GO:0006086">
    <property type="term" value="P:pyruvate decarboxylation to acetyl-CoA"/>
    <property type="evidence" value="ECO:0007669"/>
    <property type="project" value="InterPro"/>
</dbReference>
<dbReference type="SUPFAM" id="SSF47005">
    <property type="entry name" value="Peripheral subunit-binding domain of 2-oxo acid dehydrogenase complex"/>
    <property type="match status" value="2"/>
</dbReference>
<dbReference type="InterPro" id="IPR045257">
    <property type="entry name" value="E2/Pdx1"/>
</dbReference>
<dbReference type="Proteomes" id="UP000031057">
    <property type="component" value="Unassembled WGS sequence"/>
</dbReference>
<dbReference type="InterPro" id="IPR004167">
    <property type="entry name" value="PSBD"/>
</dbReference>
<dbReference type="GO" id="GO:0016746">
    <property type="term" value="F:acyltransferase activity"/>
    <property type="evidence" value="ECO:0007669"/>
    <property type="project" value="UniProtKB-KW"/>
</dbReference>
<comment type="cofactor">
    <cofactor evidence="1 4">
        <name>(R)-lipoate</name>
        <dbReference type="ChEBI" id="CHEBI:83088"/>
    </cofactor>
</comment>
<dbReference type="GO" id="GO:0045254">
    <property type="term" value="C:pyruvate dehydrogenase complex"/>
    <property type="evidence" value="ECO:0007669"/>
    <property type="project" value="InterPro"/>
</dbReference>
<dbReference type="OrthoDB" id="9805770at2"/>
<dbReference type="Pfam" id="PF00198">
    <property type="entry name" value="2-oxoacid_dh"/>
    <property type="match status" value="1"/>
</dbReference>
<feature type="region of interest" description="Disordered" evidence="5">
    <location>
        <begin position="98"/>
        <end position="128"/>
    </location>
</feature>
<feature type="compositionally biased region" description="Low complexity" evidence="5">
    <location>
        <begin position="112"/>
        <end position="127"/>
    </location>
</feature>
<dbReference type="STRING" id="1348853.LK12_02350"/>
<keyword evidence="9" id="KW-1185">Reference proteome</keyword>
<protein>
    <recommendedName>
        <fullName evidence="4">Dihydrolipoamide acetyltransferase component of pyruvate dehydrogenase complex</fullName>
        <ecNumber evidence="4">2.3.1.-</ecNumber>
    </recommendedName>
</protein>
<organism evidence="8 9">
    <name type="scientific">Novosphingobium malaysiense</name>
    <dbReference type="NCBI Taxonomy" id="1348853"/>
    <lineage>
        <taxon>Bacteria</taxon>
        <taxon>Pseudomonadati</taxon>
        <taxon>Pseudomonadota</taxon>
        <taxon>Alphaproteobacteria</taxon>
        <taxon>Sphingomonadales</taxon>
        <taxon>Sphingomonadaceae</taxon>
        <taxon>Novosphingobium</taxon>
    </lineage>
</organism>
<feature type="domain" description="Peripheral subunit-binding (PSBD)" evidence="7">
    <location>
        <begin position="193"/>
        <end position="230"/>
    </location>
</feature>
<dbReference type="InterPro" id="IPR036625">
    <property type="entry name" value="E3-bd_dom_sf"/>
</dbReference>
<dbReference type="Pfam" id="PF02817">
    <property type="entry name" value="E3_binding"/>
    <property type="match status" value="2"/>
</dbReference>
<dbReference type="Gene3D" id="3.30.559.10">
    <property type="entry name" value="Chloramphenicol acetyltransferase-like domain"/>
    <property type="match status" value="1"/>
</dbReference>
<evidence type="ECO:0000259" key="7">
    <source>
        <dbReference type="PROSITE" id="PS51826"/>
    </source>
</evidence>
<dbReference type="AlphaFoldDB" id="A0A0B1ZVJ1"/>
<feature type="compositionally biased region" description="Low complexity" evidence="5">
    <location>
        <begin position="240"/>
        <end position="257"/>
    </location>
</feature>
<dbReference type="PROSITE" id="PS51826">
    <property type="entry name" value="PSBD"/>
    <property type="match status" value="2"/>
</dbReference>
<evidence type="ECO:0000256" key="5">
    <source>
        <dbReference type="SAM" id="MobiDB-lite"/>
    </source>
</evidence>
<dbReference type="PANTHER" id="PTHR23151">
    <property type="entry name" value="DIHYDROLIPOAMIDE ACETYL/SUCCINYL-TRANSFERASE-RELATED"/>
    <property type="match status" value="1"/>
</dbReference>
<keyword evidence="4" id="KW-0808">Transferase</keyword>
<dbReference type="PROSITE" id="PS50968">
    <property type="entry name" value="BIOTINYL_LIPOYL"/>
    <property type="match status" value="1"/>
</dbReference>
<dbReference type="InterPro" id="IPR001078">
    <property type="entry name" value="2-oxoacid_DH_actylTfrase"/>
</dbReference>
<evidence type="ECO:0000256" key="3">
    <source>
        <dbReference type="ARBA" id="ARBA00022823"/>
    </source>
</evidence>
<proteinExistence type="inferred from homology"/>
<dbReference type="Gene3D" id="2.40.50.100">
    <property type="match status" value="1"/>
</dbReference>
<comment type="similarity">
    <text evidence="2 4">Belongs to the 2-oxoacid dehydrogenase family.</text>
</comment>